<evidence type="ECO:0000256" key="1">
    <source>
        <dbReference type="SAM" id="MobiDB-lite"/>
    </source>
</evidence>
<comment type="caution">
    <text evidence="2">The sequence shown here is derived from an EMBL/GenBank/DDBJ whole genome shotgun (WGS) entry which is preliminary data.</text>
</comment>
<proteinExistence type="predicted"/>
<evidence type="ECO:0000313" key="2">
    <source>
        <dbReference type="EMBL" id="MBB3166098.1"/>
    </source>
</evidence>
<name>A0ABR6GKS3_9HYPH</name>
<organism evidence="2 3">
    <name type="scientific">Rhizobium laguerreae</name>
    <dbReference type="NCBI Taxonomy" id="1076926"/>
    <lineage>
        <taxon>Bacteria</taxon>
        <taxon>Pseudomonadati</taxon>
        <taxon>Pseudomonadota</taxon>
        <taxon>Alphaproteobacteria</taxon>
        <taxon>Hyphomicrobiales</taxon>
        <taxon>Rhizobiaceae</taxon>
        <taxon>Rhizobium/Agrobacterium group</taxon>
        <taxon>Rhizobium</taxon>
    </lineage>
</organism>
<protein>
    <submittedName>
        <fullName evidence="2">Uncharacterized protein</fullName>
    </submittedName>
</protein>
<keyword evidence="3" id="KW-1185">Reference proteome</keyword>
<sequence>MPAARARADAGKDPAGGFALGEERRCYEARQTKANASWRIAGQAVPNASPTKARQVLTDADDARARPPAPALITE</sequence>
<dbReference type="Proteomes" id="UP000542811">
    <property type="component" value="Unassembled WGS sequence"/>
</dbReference>
<accession>A0ABR6GKS3</accession>
<dbReference type="EMBL" id="JACHXX010000014">
    <property type="protein sequence ID" value="MBB3166098.1"/>
    <property type="molecule type" value="Genomic_DNA"/>
</dbReference>
<gene>
    <name evidence="2" type="ORF">FHS25_006614</name>
</gene>
<feature type="region of interest" description="Disordered" evidence="1">
    <location>
        <begin position="44"/>
        <end position="75"/>
    </location>
</feature>
<dbReference type="RefSeq" id="WP_077976366.1">
    <property type="nucleotide sequence ID" value="NZ_JACHXX010000014.1"/>
</dbReference>
<evidence type="ECO:0000313" key="3">
    <source>
        <dbReference type="Proteomes" id="UP000542811"/>
    </source>
</evidence>
<reference evidence="2 3" key="1">
    <citation type="submission" date="2020-08" db="EMBL/GenBank/DDBJ databases">
        <title>Genomic Encyclopedia of Type Strains, Phase III (KMG-III): the genomes of soil and plant-associated and newly described type strains.</title>
        <authorList>
            <person name="Whitman W."/>
        </authorList>
    </citation>
    <scope>NUCLEOTIDE SEQUENCE [LARGE SCALE GENOMIC DNA]</scope>
    <source>
        <strain evidence="2 3">CECT 8280</strain>
    </source>
</reference>